<dbReference type="Gene3D" id="3.90.470.10">
    <property type="entry name" value="Ribosomal protein L22/L17"/>
    <property type="match status" value="1"/>
</dbReference>
<reference evidence="7 8" key="1">
    <citation type="journal article" date="2012" name="J. Bacteriol.">
        <title>Complete genome sequence of the hyperthermophilic cellulolytic Crenarchaeon 'Thermogladius cellulolyticus' 1633.</title>
        <authorList>
            <person name="Mardanov A.V."/>
            <person name="Kochetkova T.V."/>
            <person name="Beletsky A.V."/>
            <person name="Bonch-Osmolovskaya E.A."/>
            <person name="Ravin N.V."/>
            <person name="Skryabin K.G."/>
        </authorList>
    </citation>
    <scope>NUCLEOTIDE SEQUENCE [LARGE SCALE GENOMIC DNA]</scope>
    <source>
        <strain evidence="8">DSM 22663 / VKM B-2946 / 1633</strain>
    </source>
</reference>
<dbReference type="CDD" id="cd00336">
    <property type="entry name" value="Ribosomal_L22"/>
    <property type="match status" value="1"/>
</dbReference>
<proteinExistence type="inferred from homology"/>
<evidence type="ECO:0000256" key="6">
    <source>
        <dbReference type="RuleBase" id="RU004007"/>
    </source>
</evidence>
<dbReference type="FunCoup" id="I3TDB8">
    <property type="interactions" value="164"/>
</dbReference>
<evidence type="ECO:0000256" key="1">
    <source>
        <dbReference type="ARBA" id="ARBA00009451"/>
    </source>
</evidence>
<dbReference type="SUPFAM" id="SSF54843">
    <property type="entry name" value="Ribosomal protein L22"/>
    <property type="match status" value="1"/>
</dbReference>
<evidence type="ECO:0000256" key="3">
    <source>
        <dbReference type="ARBA" id="ARBA00023274"/>
    </source>
</evidence>
<dbReference type="Pfam" id="PF00237">
    <property type="entry name" value="Ribosomal_L22"/>
    <property type="match status" value="1"/>
</dbReference>
<evidence type="ECO:0000256" key="5">
    <source>
        <dbReference type="RuleBase" id="RU004005"/>
    </source>
</evidence>
<dbReference type="InterPro" id="IPR057265">
    <property type="entry name" value="Ribosomal_uL22_arc-type"/>
</dbReference>
<dbReference type="PANTHER" id="PTHR11593:SF10">
    <property type="entry name" value="60S RIBOSOMAL PROTEIN L17"/>
    <property type="match status" value="1"/>
</dbReference>
<dbReference type="GO" id="GO:0019843">
    <property type="term" value="F:rRNA binding"/>
    <property type="evidence" value="ECO:0007669"/>
    <property type="project" value="UniProtKB-UniRule"/>
</dbReference>
<evidence type="ECO:0000313" key="8">
    <source>
        <dbReference type="Proteomes" id="UP000005270"/>
    </source>
</evidence>
<dbReference type="PROSITE" id="PS00464">
    <property type="entry name" value="RIBOSOMAL_L22"/>
    <property type="match status" value="1"/>
</dbReference>
<dbReference type="STRING" id="1184251.TCELL_0331"/>
<gene>
    <name evidence="4" type="primary">rpl22</name>
    <name evidence="7" type="ordered locus">TCELL_0331</name>
</gene>
<dbReference type="InterPro" id="IPR018260">
    <property type="entry name" value="Ribosomal_uL22_CS"/>
</dbReference>
<comment type="function">
    <text evidence="4 6">This protein binds specifically to 23S rRNA. It makes multiple contacts with different domains of the 23S rRNA in the assembled 50S subunit and ribosome.</text>
</comment>
<dbReference type="HOGENOM" id="CLU_083987_0_2_2"/>
<dbReference type="GO" id="GO:0022625">
    <property type="term" value="C:cytosolic large ribosomal subunit"/>
    <property type="evidence" value="ECO:0007669"/>
    <property type="project" value="UniProtKB-UniRule"/>
</dbReference>
<dbReference type="NCBIfam" id="TIGR01038">
    <property type="entry name" value="uL22_arch_euk"/>
    <property type="match status" value="1"/>
</dbReference>
<dbReference type="EMBL" id="CP003531">
    <property type="protein sequence ID" value="AFK50756.1"/>
    <property type="molecule type" value="Genomic_DNA"/>
</dbReference>
<evidence type="ECO:0000256" key="4">
    <source>
        <dbReference type="HAMAP-Rule" id="MF_01331"/>
    </source>
</evidence>
<keyword evidence="2 4" id="KW-0689">Ribosomal protein</keyword>
<dbReference type="GO" id="GO:0003735">
    <property type="term" value="F:structural constituent of ribosome"/>
    <property type="evidence" value="ECO:0007669"/>
    <property type="project" value="UniProtKB-UniRule"/>
</dbReference>
<dbReference type="HAMAP" id="MF_01331_A">
    <property type="entry name" value="Ribosomal_uL22_A"/>
    <property type="match status" value="1"/>
</dbReference>
<dbReference type="InterPro" id="IPR036394">
    <property type="entry name" value="Ribosomal_uL22_sf"/>
</dbReference>
<comment type="similarity">
    <text evidence="1 4 5">Belongs to the universal ribosomal protein uL22 family.</text>
</comment>
<comment type="subunit">
    <text evidence="4 6">Part of the 50S ribosomal subunit.</text>
</comment>
<keyword evidence="4 6" id="KW-0699">rRNA-binding</keyword>
<dbReference type="GO" id="GO:0002181">
    <property type="term" value="P:cytoplasmic translation"/>
    <property type="evidence" value="ECO:0007669"/>
    <property type="project" value="TreeGrafter"/>
</dbReference>
<comment type="function">
    <text evidence="4">The globular domain of the protein is located near the polypeptide exit tunnel on the outside of the subunit, while an extended beta-hairpin is found that lines the wall of the exit tunnel in the center of the 70S ribosome.</text>
</comment>
<organism evidence="7 8">
    <name type="scientific">Thermogladius calderae (strain DSM 22663 / VKM B-2946 / 1633)</name>
    <dbReference type="NCBI Taxonomy" id="1184251"/>
    <lineage>
        <taxon>Archaea</taxon>
        <taxon>Thermoproteota</taxon>
        <taxon>Thermoprotei</taxon>
        <taxon>Desulfurococcales</taxon>
        <taxon>Desulfurococcaceae</taxon>
        <taxon>Thermogladius</taxon>
    </lineage>
</organism>
<dbReference type="InterPro" id="IPR001063">
    <property type="entry name" value="Ribosomal_uL22"/>
</dbReference>
<dbReference type="InParanoid" id="I3TDB8"/>
<dbReference type="eggNOG" id="arCOG04098">
    <property type="taxonomic scope" value="Archaea"/>
</dbReference>
<dbReference type="Proteomes" id="UP000005270">
    <property type="component" value="Chromosome"/>
</dbReference>
<evidence type="ECO:0000313" key="7">
    <source>
        <dbReference type="EMBL" id="AFK50756.1"/>
    </source>
</evidence>
<dbReference type="NCBIfam" id="NF003260">
    <property type="entry name" value="PRK04223.1"/>
    <property type="match status" value="1"/>
</dbReference>
<dbReference type="PANTHER" id="PTHR11593">
    <property type="entry name" value="60S RIBOSOMAL PROTEIN L17"/>
    <property type="match status" value="1"/>
</dbReference>
<keyword evidence="3 4" id="KW-0687">Ribonucleoprotein</keyword>
<protein>
    <recommendedName>
        <fullName evidence="4">Large ribosomal subunit protein uL22</fullName>
    </recommendedName>
</protein>
<keyword evidence="8" id="KW-1185">Reference proteome</keyword>
<sequence length="148" mass="16969">MRDESKIAKAVRYDIPVSIKYMREVVSVLRGMKLKDAKTLLENVVKLKEPIPFRRYHGKVSHKRGLADKYGWPAGRYPVKAAKFLLELLENVEANAENKGLDKDKLVIIHIAAHKGITLKRYMPRAFGRATPKFRRTTNVEVIVREAS</sequence>
<keyword evidence="4 6" id="KW-0694">RNA-binding</keyword>
<dbReference type="KEGG" id="thg:TCELL_0331"/>
<dbReference type="InterPro" id="IPR005721">
    <property type="entry name" value="Ribosomal_uL22_euk/arc"/>
</dbReference>
<dbReference type="AlphaFoldDB" id="I3TDB8"/>
<name>I3TDB8_THEC1</name>
<evidence type="ECO:0000256" key="2">
    <source>
        <dbReference type="ARBA" id="ARBA00022980"/>
    </source>
</evidence>
<accession>I3TDB8</accession>